<sequence length="326" mass="37875">MSDIEPIELYIGPSIDLRTIFSDEFWWEPRIGFDGRIYFLRALDEEAYIELVLPEEPVQKSCDYQVVILDGEQYEGITIKDQKKAYSYVQPLPNNHFLLVSSRSIYYGNGEFDKNATVVKREGHECKVVQEFLIGDGLSHVYSTEKGSIWTGYFDEGVFGNWGWADPTVKDPRPPVGEPGVIKWSQTGEQLFVNTQAEIADCYAMNVISDSEVWFYYYDSFKLAHVKNGVFKEYDPQFESAHDFIVNEKHVLLREDHLFQLYEIQGDHLKKIAMIHLLDEDEEQIGEGNPFVEVRGDRLVFISGYDLYDIRLDEIVEMTHEMLEDE</sequence>
<dbReference type="EMBL" id="JAMQJY010000005">
    <property type="protein sequence ID" value="MCM2677597.1"/>
    <property type="molecule type" value="Genomic_DNA"/>
</dbReference>
<proteinExistence type="predicted"/>
<dbReference type="SUPFAM" id="SSF82171">
    <property type="entry name" value="DPP6 N-terminal domain-like"/>
    <property type="match status" value="1"/>
</dbReference>
<evidence type="ECO:0008006" key="3">
    <source>
        <dbReference type="Google" id="ProtNLM"/>
    </source>
</evidence>
<reference evidence="1" key="1">
    <citation type="submission" date="2022-06" db="EMBL/GenBank/DDBJ databases">
        <title>Alkalicoccobacillus porphyridii sp. nov., isolated from a marine red alga, Porphyridium purpureum and reclassification of Shouchella plakortidis and Shouchella gibsonii as Alkalicoccobacillus plakortidis comb. nov. and Alkalicoccobacillus gibsonii comb. nov.</title>
        <authorList>
            <person name="Kim K.H."/>
            <person name="Lee J.K."/>
            <person name="Han D.M."/>
            <person name="Baek J.H."/>
            <person name="Jeon C.O."/>
        </authorList>
    </citation>
    <scope>NUCLEOTIDE SEQUENCE</scope>
    <source>
        <strain evidence="1">DSM 19153</strain>
    </source>
</reference>
<organism evidence="1 2">
    <name type="scientific">Alkalicoccobacillus plakortidis</name>
    <dbReference type="NCBI Taxonomy" id="444060"/>
    <lineage>
        <taxon>Bacteria</taxon>
        <taxon>Bacillati</taxon>
        <taxon>Bacillota</taxon>
        <taxon>Bacilli</taxon>
        <taxon>Bacillales</taxon>
        <taxon>Bacillaceae</taxon>
        <taxon>Alkalicoccobacillus</taxon>
    </lineage>
</organism>
<comment type="caution">
    <text evidence="1">The sequence shown here is derived from an EMBL/GenBank/DDBJ whole genome shotgun (WGS) entry which is preliminary data.</text>
</comment>
<evidence type="ECO:0000313" key="1">
    <source>
        <dbReference type="EMBL" id="MCM2677597.1"/>
    </source>
</evidence>
<dbReference type="RefSeq" id="WP_251611408.1">
    <property type="nucleotide sequence ID" value="NZ_JAMQJY010000005.1"/>
</dbReference>
<keyword evidence="2" id="KW-1185">Reference proteome</keyword>
<dbReference type="Proteomes" id="UP001203665">
    <property type="component" value="Unassembled WGS sequence"/>
</dbReference>
<gene>
    <name evidence="1" type="ORF">NDM98_20545</name>
</gene>
<name>A0ABT0XNX0_9BACI</name>
<protein>
    <recommendedName>
        <fullName evidence="3">DUF4178 domain-containing protein</fullName>
    </recommendedName>
</protein>
<accession>A0ABT0XNX0</accession>
<evidence type="ECO:0000313" key="2">
    <source>
        <dbReference type="Proteomes" id="UP001203665"/>
    </source>
</evidence>